<feature type="domain" description="ABC transporter" evidence="6">
    <location>
        <begin position="559"/>
        <end position="773"/>
    </location>
</feature>
<dbReference type="InterPro" id="IPR050611">
    <property type="entry name" value="ABCF"/>
</dbReference>
<dbReference type="SUPFAM" id="SSF52540">
    <property type="entry name" value="P-loop containing nucleoside triphosphate hydrolases"/>
    <property type="match status" value="2"/>
</dbReference>
<dbReference type="PROSITE" id="PS50893">
    <property type="entry name" value="ABC_TRANSPORTER_2"/>
    <property type="match status" value="2"/>
</dbReference>
<reference evidence="8" key="1">
    <citation type="journal article" date="2019" name="Nat. Commun.">
        <title>Expansion of phycobilisome linker gene families in mesophilic red algae.</title>
        <authorList>
            <person name="Lee J."/>
            <person name="Kim D."/>
            <person name="Bhattacharya D."/>
            <person name="Yoon H.S."/>
        </authorList>
    </citation>
    <scope>NUCLEOTIDE SEQUENCE [LARGE SCALE GENOMIC DNA]</scope>
    <source>
        <strain evidence="8">CCMP 1328</strain>
    </source>
</reference>
<evidence type="ECO:0000256" key="1">
    <source>
        <dbReference type="ARBA" id="ARBA00014334"/>
    </source>
</evidence>
<keyword evidence="8" id="KW-1185">Reference proteome</keyword>
<keyword evidence="2" id="KW-0677">Repeat</keyword>
<dbReference type="PANTHER" id="PTHR19211">
    <property type="entry name" value="ATP-BINDING TRANSPORT PROTEIN-RELATED"/>
    <property type="match status" value="1"/>
</dbReference>
<comment type="caution">
    <text evidence="7">The sequence shown here is derived from an EMBL/GenBank/DDBJ whole genome shotgun (WGS) entry which is preliminary data.</text>
</comment>
<evidence type="ECO:0000256" key="4">
    <source>
        <dbReference type="ARBA" id="ARBA00022840"/>
    </source>
</evidence>
<dbReference type="PROSITE" id="PS00211">
    <property type="entry name" value="ABC_TRANSPORTER_1"/>
    <property type="match status" value="2"/>
</dbReference>
<dbReference type="GO" id="GO:0016887">
    <property type="term" value="F:ATP hydrolysis activity"/>
    <property type="evidence" value="ECO:0007669"/>
    <property type="project" value="InterPro"/>
</dbReference>
<dbReference type="Pfam" id="PF12848">
    <property type="entry name" value="ABC_tran_Xtn"/>
    <property type="match status" value="1"/>
</dbReference>
<keyword evidence="4" id="KW-0067">ATP-binding</keyword>
<evidence type="ECO:0000313" key="7">
    <source>
        <dbReference type="EMBL" id="KAA8494144.1"/>
    </source>
</evidence>
<feature type="region of interest" description="Disordered" evidence="5">
    <location>
        <begin position="542"/>
        <end position="566"/>
    </location>
</feature>
<proteinExistence type="predicted"/>
<dbReference type="PANTHER" id="PTHR19211:SF117">
    <property type="entry name" value="ATP-BINDING CASSETTE SUB-FAMILY F MEMBER 3"/>
    <property type="match status" value="1"/>
</dbReference>
<dbReference type="InterPro" id="IPR032781">
    <property type="entry name" value="ABC_tran_Xtn"/>
</dbReference>
<keyword evidence="3" id="KW-0547">Nucleotide-binding</keyword>
<evidence type="ECO:0000256" key="3">
    <source>
        <dbReference type="ARBA" id="ARBA00022741"/>
    </source>
</evidence>
<evidence type="ECO:0000313" key="8">
    <source>
        <dbReference type="Proteomes" id="UP000324585"/>
    </source>
</evidence>
<sequence length="780" mass="85553">MAVVSRPAARARVTEAVGAQNVAEVDDEVVDFLACVLAEGTSLEHEIVDTAWQFLQQIQPGLSEEAARQMALDVRRSFHPVAEDAAGPGAGGGDDFQLHRLAAPKRMGGSLGAAGRRLGLDAEADGDSAGGSKSAASKRKEVAQGNANATLDRSLEAAEAREMAKFRKARRTGKDTKRIMENLATVSAVRSKVAAGAVDVRAEGVDISFGGLTLLEGASLSFAYGRRYGIVGRNGIGKSTLMKAIARRELPLPEDMDVLFVEQEVVGDATTPLECVLDADEQRARLLDEEAELTEALGDQATDEAPTSGASERVVLENRLKEVYAQLEMTGADTATARAAAILSGLGFTEQMQQKPSSSFSGGWRMRIAIARALFVEPRLLLLDEPTNHLDLHTVLWLSDYLQQWPHTIVTVSHDRDFLNEVCTDIIYVKDKKLHPYAGNYDDFEKARSDQLKEMARSAESFEMRRKHVQSFVDRFRFNAKRAAMAQSRIKLLQKMEENRVIMPTDEEEFMFNFPEPGVLTGSHASLVLQNVSFGWPIFQHHKPAEQDTGNGTPDGAAAKPPQGQRTPTMKLLFDGIDFSINTDSRAALVGPNGAGKSTILKLLLEEIEPIKGEVKKSSKLRLGYFSQHHIDQLVLWRTPLEHMKVLFPESAMPELRSHLARLGVSADMAMRPINTLSGGQKSRVALAAITMTNPHILLLDEPTNHLDIETIDALIEALNAFSGGVLVVSHDSRLLSMVCDELFIVKDGAVTSFPDDFRAYRKMLVQEMRTSHPPVVFRK</sequence>
<protein>
    <recommendedName>
        <fullName evidence="1">Probable ATP-dependent transporter ycf16</fullName>
    </recommendedName>
</protein>
<dbReference type="EMBL" id="VRMN01000005">
    <property type="protein sequence ID" value="KAA8494144.1"/>
    <property type="molecule type" value="Genomic_DNA"/>
</dbReference>
<dbReference type="OMA" id="CTHIADI"/>
<dbReference type="CDD" id="cd03221">
    <property type="entry name" value="ABCF_EF-3"/>
    <property type="match status" value="2"/>
</dbReference>
<feature type="region of interest" description="Disordered" evidence="5">
    <location>
        <begin position="123"/>
        <end position="149"/>
    </location>
</feature>
<dbReference type="FunFam" id="3.40.50.300:FF:001197">
    <property type="entry name" value="Putative ATP-binding cassette family ATPase"/>
    <property type="match status" value="1"/>
</dbReference>
<evidence type="ECO:0000259" key="6">
    <source>
        <dbReference type="PROSITE" id="PS50893"/>
    </source>
</evidence>
<dbReference type="InterPro" id="IPR027417">
    <property type="entry name" value="P-loop_NTPase"/>
</dbReference>
<dbReference type="GO" id="GO:0005524">
    <property type="term" value="F:ATP binding"/>
    <property type="evidence" value="ECO:0007669"/>
    <property type="project" value="UniProtKB-KW"/>
</dbReference>
<dbReference type="AlphaFoldDB" id="A0A5J4YTW5"/>
<dbReference type="InterPro" id="IPR003593">
    <property type="entry name" value="AAA+_ATPase"/>
</dbReference>
<dbReference type="Pfam" id="PF00005">
    <property type="entry name" value="ABC_tran"/>
    <property type="match status" value="2"/>
</dbReference>
<dbReference type="SMART" id="SM00382">
    <property type="entry name" value="AAA"/>
    <property type="match status" value="2"/>
</dbReference>
<evidence type="ECO:0000256" key="2">
    <source>
        <dbReference type="ARBA" id="ARBA00022737"/>
    </source>
</evidence>
<feature type="domain" description="ABC transporter" evidence="6">
    <location>
        <begin position="200"/>
        <end position="456"/>
    </location>
</feature>
<dbReference type="InterPro" id="IPR017871">
    <property type="entry name" value="ABC_transporter-like_CS"/>
</dbReference>
<organism evidence="7 8">
    <name type="scientific">Porphyridium purpureum</name>
    <name type="common">Red alga</name>
    <name type="synonym">Porphyridium cruentum</name>
    <dbReference type="NCBI Taxonomy" id="35688"/>
    <lineage>
        <taxon>Eukaryota</taxon>
        <taxon>Rhodophyta</taxon>
        <taxon>Bangiophyceae</taxon>
        <taxon>Porphyridiales</taxon>
        <taxon>Porphyridiaceae</taxon>
        <taxon>Porphyridium</taxon>
    </lineage>
</organism>
<dbReference type="Gene3D" id="3.40.50.300">
    <property type="entry name" value="P-loop containing nucleotide triphosphate hydrolases"/>
    <property type="match status" value="2"/>
</dbReference>
<dbReference type="Proteomes" id="UP000324585">
    <property type="component" value="Unassembled WGS sequence"/>
</dbReference>
<evidence type="ECO:0000256" key="5">
    <source>
        <dbReference type="SAM" id="MobiDB-lite"/>
    </source>
</evidence>
<accession>A0A5J4YTW5</accession>
<name>A0A5J4YTW5_PORPP</name>
<dbReference type="FunFam" id="3.40.50.300:FF:000011">
    <property type="entry name" value="Putative ABC transporter ATP-binding component"/>
    <property type="match status" value="1"/>
</dbReference>
<dbReference type="OrthoDB" id="2110130at2759"/>
<gene>
    <name evidence="7" type="ORF">FVE85_4119</name>
</gene>
<dbReference type="InterPro" id="IPR003439">
    <property type="entry name" value="ABC_transporter-like_ATP-bd"/>
</dbReference>